<organism evidence="1 2">
    <name type="scientific">Gymnopilus dilepis</name>
    <dbReference type="NCBI Taxonomy" id="231916"/>
    <lineage>
        <taxon>Eukaryota</taxon>
        <taxon>Fungi</taxon>
        <taxon>Dikarya</taxon>
        <taxon>Basidiomycota</taxon>
        <taxon>Agaricomycotina</taxon>
        <taxon>Agaricomycetes</taxon>
        <taxon>Agaricomycetidae</taxon>
        <taxon>Agaricales</taxon>
        <taxon>Agaricineae</taxon>
        <taxon>Hymenogastraceae</taxon>
        <taxon>Gymnopilus</taxon>
    </lineage>
</organism>
<evidence type="ECO:0000313" key="2">
    <source>
        <dbReference type="Proteomes" id="UP000284706"/>
    </source>
</evidence>
<dbReference type="Proteomes" id="UP000284706">
    <property type="component" value="Unassembled WGS sequence"/>
</dbReference>
<evidence type="ECO:0000313" key="1">
    <source>
        <dbReference type="EMBL" id="PPQ71104.1"/>
    </source>
</evidence>
<comment type="caution">
    <text evidence="1">The sequence shown here is derived from an EMBL/GenBank/DDBJ whole genome shotgun (WGS) entry which is preliminary data.</text>
</comment>
<proteinExistence type="predicted"/>
<evidence type="ECO:0008006" key="3">
    <source>
        <dbReference type="Google" id="ProtNLM"/>
    </source>
</evidence>
<dbReference type="OrthoDB" id="2992500at2759"/>
<sequence length="484" mass="55137">MTSPIPASIRALALASIRRAVVRRSVAEEITLPFEKDFRLQLMLINREWQDTMLSEEFWTKYRFMALPFTDTVHQLDTLRRLVARSGSEPLTFRFLVDTNRLMVQPNDPTLYFGAGSIDILREIILPYAPRIRVLRCFLPTLQITRILRGIPEGALQSLEVADFACFRSFFHPRSLVGKQKASKLVLFKFLPRLKSVRIYAHSTINVLDLYLLSSPGLTKLDAGNFVLSPEDFMGIIGVLRDVLEVGLFTVQFDAQSCYVAHLLDQVVMSSLEILLIRYIDLFHWPDFPRLVSLPVMKEVRIERADSVWDTRWNFSMYASIFSASSDTLRQLVFSTYPFRPSGNRLHVRKERRRTSYTELEALFRDVPNLTRLSLPLDVYIHVETFAKLAGRELLPKCYAFQFATDVDAQVILAMVASRNRLLDPTPSTLTRVSELILTLPISQAAREQELRLGMSALGLSGSAFGIHFATTCQGCKGHCCFGL</sequence>
<accession>A0A409VXV5</accession>
<dbReference type="EMBL" id="NHYE01005515">
    <property type="protein sequence ID" value="PPQ71104.1"/>
    <property type="molecule type" value="Genomic_DNA"/>
</dbReference>
<dbReference type="AlphaFoldDB" id="A0A409VXV5"/>
<keyword evidence="2" id="KW-1185">Reference proteome</keyword>
<dbReference type="STRING" id="231916.A0A409VXV5"/>
<dbReference type="InParanoid" id="A0A409VXV5"/>
<gene>
    <name evidence="1" type="ORF">CVT26_011584</name>
</gene>
<reference evidence="1 2" key="1">
    <citation type="journal article" date="2018" name="Evol. Lett.">
        <title>Horizontal gene cluster transfer increased hallucinogenic mushroom diversity.</title>
        <authorList>
            <person name="Reynolds H.T."/>
            <person name="Vijayakumar V."/>
            <person name="Gluck-Thaler E."/>
            <person name="Korotkin H.B."/>
            <person name="Matheny P.B."/>
            <person name="Slot J.C."/>
        </authorList>
    </citation>
    <scope>NUCLEOTIDE SEQUENCE [LARGE SCALE GENOMIC DNA]</scope>
    <source>
        <strain evidence="1 2">SRW20</strain>
    </source>
</reference>
<protein>
    <recommendedName>
        <fullName evidence="3">F-box domain-containing protein</fullName>
    </recommendedName>
</protein>
<name>A0A409VXV5_9AGAR</name>